<dbReference type="Pfam" id="PF02709">
    <property type="entry name" value="Glyco_transf_7C"/>
    <property type="match status" value="1"/>
</dbReference>
<gene>
    <name evidence="3" type="ORF">GH815_06860</name>
</gene>
<evidence type="ECO:0000313" key="4">
    <source>
        <dbReference type="Proteomes" id="UP000466730"/>
    </source>
</evidence>
<dbReference type="Proteomes" id="UP000466730">
    <property type="component" value="Unassembled WGS sequence"/>
</dbReference>
<sequence>MLPRPDLSGVSVIVSVKPDTPERLANLARLRDYYATMTRGAELVVVEQGARPVLDLPPGDDLRVLFRRDDGGHWKTRNMNLGAAVSARPRLLMSDCDFIPHPAALAGALARLDAGADAVLPFDGIVLNIARPRAAALPGWAAFLADAPRLAPDSIDHANACPDPELYPLYGDNRYLAVGGALMCRRAAFFGAGGWNENFVGYGYEDRELDLRLRRLGYDLRRIEDRNLYHLDHPRGPDSRYASAFCRLNEAEWERVRAMTPEALRAYADAGFRLMTRDHAHDYERISTPERECWHRIAPRGIDLSDLVILVLADARVVRYGASCLRAVLDDLEQGFRNYEIRLCETGGTGFRHVHSKLNIVYRSFPGGIDAEARAALLAEAGRPLCYTLRLDPDAGAQMQRVRALLDRLRAGVAAADIFERCAAGGLR</sequence>
<dbReference type="RefSeq" id="WP_153748013.1">
    <property type="nucleotide sequence ID" value="NZ_BAAADI010000049.1"/>
</dbReference>
<keyword evidence="1" id="KW-0808">Transferase</keyword>
<proteinExistence type="predicted"/>
<dbReference type="SUPFAM" id="SSF53448">
    <property type="entry name" value="Nucleotide-diphospho-sugar transferases"/>
    <property type="match status" value="1"/>
</dbReference>
<organism evidence="3 4">
    <name type="scientific">Rhodovulum strictum</name>
    <dbReference type="NCBI Taxonomy" id="58314"/>
    <lineage>
        <taxon>Bacteria</taxon>
        <taxon>Pseudomonadati</taxon>
        <taxon>Pseudomonadota</taxon>
        <taxon>Alphaproteobacteria</taxon>
        <taxon>Rhodobacterales</taxon>
        <taxon>Paracoccaceae</taxon>
        <taxon>Rhodovulum</taxon>
    </lineage>
</organism>
<dbReference type="AlphaFoldDB" id="A0A844BDN0"/>
<reference evidence="3 4" key="1">
    <citation type="submission" date="2019-11" db="EMBL/GenBank/DDBJ databases">
        <title>Draft Whole-Genome sequence of the marine photosynthetic bacterium Rhodovulum strictum DSM 11289.</title>
        <authorList>
            <person name="Kyndt J.A."/>
            <person name="Meyer T.E."/>
        </authorList>
    </citation>
    <scope>NUCLEOTIDE SEQUENCE [LARGE SCALE GENOMIC DNA]</scope>
    <source>
        <strain evidence="3 4">DSM 11289</strain>
    </source>
</reference>
<dbReference type="InterPro" id="IPR029044">
    <property type="entry name" value="Nucleotide-diphossugar_trans"/>
</dbReference>
<evidence type="ECO:0000256" key="1">
    <source>
        <dbReference type="ARBA" id="ARBA00022679"/>
    </source>
</evidence>
<evidence type="ECO:0000259" key="2">
    <source>
        <dbReference type="Pfam" id="PF02709"/>
    </source>
</evidence>
<dbReference type="InterPro" id="IPR027791">
    <property type="entry name" value="Galactosyl_T_C"/>
</dbReference>
<comment type="caution">
    <text evidence="3">The sequence shown here is derived from an EMBL/GenBank/DDBJ whole genome shotgun (WGS) entry which is preliminary data.</text>
</comment>
<evidence type="ECO:0000313" key="3">
    <source>
        <dbReference type="EMBL" id="MRH20708.1"/>
    </source>
</evidence>
<dbReference type="GO" id="GO:0016740">
    <property type="term" value="F:transferase activity"/>
    <property type="evidence" value="ECO:0007669"/>
    <property type="project" value="UniProtKB-KW"/>
</dbReference>
<dbReference type="Gene3D" id="3.90.550.10">
    <property type="entry name" value="Spore Coat Polysaccharide Biosynthesis Protein SpsA, Chain A"/>
    <property type="match status" value="1"/>
</dbReference>
<feature type="domain" description="Galactosyltransferase C-terminal" evidence="2">
    <location>
        <begin position="178"/>
        <end position="233"/>
    </location>
</feature>
<dbReference type="EMBL" id="WJPO01000007">
    <property type="protein sequence ID" value="MRH20708.1"/>
    <property type="molecule type" value="Genomic_DNA"/>
</dbReference>
<name>A0A844BDN0_9RHOB</name>
<keyword evidence="4" id="KW-1185">Reference proteome</keyword>
<protein>
    <recommendedName>
        <fullName evidence="2">Galactosyltransferase C-terminal domain-containing protein</fullName>
    </recommendedName>
</protein>
<accession>A0A844BDN0</accession>
<dbReference type="OrthoDB" id="6653642at2"/>